<feature type="region of interest" description="Disordered" evidence="1">
    <location>
        <begin position="262"/>
        <end position="300"/>
    </location>
</feature>
<dbReference type="Proteomes" id="UP001370348">
    <property type="component" value="Chromosome"/>
</dbReference>
<proteinExistence type="predicted"/>
<evidence type="ECO:0000256" key="1">
    <source>
        <dbReference type="SAM" id="MobiDB-lite"/>
    </source>
</evidence>
<feature type="region of interest" description="Disordered" evidence="1">
    <location>
        <begin position="92"/>
        <end position="154"/>
    </location>
</feature>
<gene>
    <name evidence="2" type="ORF">LZC94_37395</name>
</gene>
<name>A0ABZ2LRG1_9BACT</name>
<organism evidence="2 3">
    <name type="scientific">Pendulispora albinea</name>
    <dbReference type="NCBI Taxonomy" id="2741071"/>
    <lineage>
        <taxon>Bacteria</taxon>
        <taxon>Pseudomonadati</taxon>
        <taxon>Myxococcota</taxon>
        <taxon>Myxococcia</taxon>
        <taxon>Myxococcales</taxon>
        <taxon>Sorangiineae</taxon>
        <taxon>Pendulisporaceae</taxon>
        <taxon>Pendulispora</taxon>
    </lineage>
</organism>
<reference evidence="2 3" key="1">
    <citation type="submission" date="2021-12" db="EMBL/GenBank/DDBJ databases">
        <title>Discovery of the Pendulisporaceae a myxobacterial family with distinct sporulation behavior and unique specialized metabolism.</title>
        <authorList>
            <person name="Garcia R."/>
            <person name="Popoff A."/>
            <person name="Bader C.D."/>
            <person name="Loehr J."/>
            <person name="Walesch S."/>
            <person name="Walt C."/>
            <person name="Boldt J."/>
            <person name="Bunk B."/>
            <person name="Haeckl F.J.F.P.J."/>
            <person name="Gunesch A.P."/>
            <person name="Birkelbach J."/>
            <person name="Nuebel U."/>
            <person name="Pietschmann T."/>
            <person name="Bach T."/>
            <person name="Mueller R."/>
        </authorList>
    </citation>
    <scope>NUCLEOTIDE SEQUENCE [LARGE SCALE GENOMIC DNA]</scope>
    <source>
        <strain evidence="2 3">MSr11954</strain>
    </source>
</reference>
<sequence length="300" mass="32075">MSACSPAPLSGKVVTKVENGESRIRFPAPPGAREGDPVEFFRDTCAAVAMSAPTSPNCKMHPVGKGVVVRIVNPNEMTVRVDRGVVLRQGDAVQARGTPREPQAAMAPDAGAAPNSGTGSARVGPGAPAAADAGSQVEPEEWNDTFDAGDGPIDSEWNARTRTVVIHSMAGEPLPPIDLARAPVPRLRCLLITGIAGNATKERPTLVVFSVSFGPTTCGTMLGRSMVYRFDGRAWTHLVDTQAIELHLRANGPDRVEWKFKSAENPVDDSPWTTTALRRFPPPEPRARPERPFGFTEPTQ</sequence>
<dbReference type="EMBL" id="CP089984">
    <property type="protein sequence ID" value="WXB13506.1"/>
    <property type="molecule type" value="Genomic_DNA"/>
</dbReference>
<evidence type="ECO:0000313" key="2">
    <source>
        <dbReference type="EMBL" id="WXB13506.1"/>
    </source>
</evidence>
<keyword evidence="3" id="KW-1185">Reference proteome</keyword>
<protein>
    <submittedName>
        <fullName evidence="2">Uncharacterized protein</fullName>
    </submittedName>
</protein>
<evidence type="ECO:0000313" key="3">
    <source>
        <dbReference type="Proteomes" id="UP001370348"/>
    </source>
</evidence>
<feature type="compositionally biased region" description="Low complexity" evidence="1">
    <location>
        <begin position="102"/>
        <end position="135"/>
    </location>
</feature>
<dbReference type="RefSeq" id="WP_394823118.1">
    <property type="nucleotide sequence ID" value="NZ_CP089984.1"/>
</dbReference>
<accession>A0ABZ2LRG1</accession>